<dbReference type="SUPFAM" id="SSF52047">
    <property type="entry name" value="RNI-like"/>
    <property type="match status" value="1"/>
</dbReference>
<sequence length="609" mass="69164">MTTPISQDDLTSTVCGAVQLLTQHRKASFLLDTALALIDAGRYGQDVENYLEVYLRTPGLAKEDITKALLARGNARKEGGERLLEKAREDFQAVLKLDPSNKDLQHRIRRKVIHFSNEPASQRAPLEVWERIASHIPRYHLRTWLFISAFHRDIAVRHIFHTVDIYFGDDQQENLNRGLDIFDRAKTDPVFARRVKSLRLHWAYEEGDMLDLMTRIFKTALPAFKALRDFEWIGYPEMRADMVQAVLASHKHLHGLGLIGWHFDAVGVSAFRNLRKFTLRAEDDDGFADMGEVRTVLDQNEHTLRHLILGAYLERHHSWDSAFQSVTIKNLTHLDLVDTSISHIVLARIAHAHNLQSLTLHGTFEEPASASVVFGSDHVIEGKHTFLPHLEAFRFVLFGHDDEHALYHSVTQFLRQRKRLRRLDLGSCPWEMVLSLLPHLSGLRVLGVNIKSLNQAAVSALADAVPEQLLALNLSTAVSDKSIHEFSRSFGKFPALSFLHLRCSNKRRPKPNLMSEKDFQVQTDMWVSNARSVAIAIPSLDFLGWHGEYYVVVRSDHATNGYGGGSVELKELPTRRRLDCGKGVDLGGEDAAWLERKDVPMDYEMPGLD</sequence>
<dbReference type="SUPFAM" id="SSF48452">
    <property type="entry name" value="TPR-like"/>
    <property type="match status" value="1"/>
</dbReference>
<name>A0A0C2XJ54_HEBCY</name>
<organism evidence="1 2">
    <name type="scientific">Hebeloma cylindrosporum</name>
    <dbReference type="NCBI Taxonomy" id="76867"/>
    <lineage>
        <taxon>Eukaryota</taxon>
        <taxon>Fungi</taxon>
        <taxon>Dikarya</taxon>
        <taxon>Basidiomycota</taxon>
        <taxon>Agaricomycotina</taxon>
        <taxon>Agaricomycetes</taxon>
        <taxon>Agaricomycetidae</taxon>
        <taxon>Agaricales</taxon>
        <taxon>Agaricineae</taxon>
        <taxon>Hymenogastraceae</taxon>
        <taxon>Hebeloma</taxon>
    </lineage>
</organism>
<evidence type="ECO:0000313" key="2">
    <source>
        <dbReference type="Proteomes" id="UP000053424"/>
    </source>
</evidence>
<evidence type="ECO:0000313" key="1">
    <source>
        <dbReference type="EMBL" id="KIM37853.1"/>
    </source>
</evidence>
<reference evidence="1 2" key="1">
    <citation type="submission" date="2014-04" db="EMBL/GenBank/DDBJ databases">
        <authorList>
            <consortium name="DOE Joint Genome Institute"/>
            <person name="Kuo A."/>
            <person name="Gay G."/>
            <person name="Dore J."/>
            <person name="Kohler A."/>
            <person name="Nagy L.G."/>
            <person name="Floudas D."/>
            <person name="Copeland A."/>
            <person name="Barry K.W."/>
            <person name="Cichocki N."/>
            <person name="Veneault-Fourrey C."/>
            <person name="LaButti K."/>
            <person name="Lindquist E.A."/>
            <person name="Lipzen A."/>
            <person name="Lundell T."/>
            <person name="Morin E."/>
            <person name="Murat C."/>
            <person name="Sun H."/>
            <person name="Tunlid A."/>
            <person name="Henrissat B."/>
            <person name="Grigoriev I.V."/>
            <person name="Hibbett D.S."/>
            <person name="Martin F."/>
            <person name="Nordberg H.P."/>
            <person name="Cantor M.N."/>
            <person name="Hua S.X."/>
        </authorList>
    </citation>
    <scope>NUCLEOTIDE SEQUENCE [LARGE SCALE GENOMIC DNA]</scope>
    <source>
        <strain evidence="2">h7</strain>
    </source>
</reference>
<dbReference type="AlphaFoldDB" id="A0A0C2XJ54"/>
<proteinExistence type="predicted"/>
<reference evidence="2" key="2">
    <citation type="submission" date="2015-01" db="EMBL/GenBank/DDBJ databases">
        <title>Evolutionary Origins and Diversification of the Mycorrhizal Mutualists.</title>
        <authorList>
            <consortium name="DOE Joint Genome Institute"/>
            <consortium name="Mycorrhizal Genomics Consortium"/>
            <person name="Kohler A."/>
            <person name="Kuo A."/>
            <person name="Nagy L.G."/>
            <person name="Floudas D."/>
            <person name="Copeland A."/>
            <person name="Barry K.W."/>
            <person name="Cichocki N."/>
            <person name="Veneault-Fourrey C."/>
            <person name="LaButti K."/>
            <person name="Lindquist E.A."/>
            <person name="Lipzen A."/>
            <person name="Lundell T."/>
            <person name="Morin E."/>
            <person name="Murat C."/>
            <person name="Riley R."/>
            <person name="Ohm R."/>
            <person name="Sun H."/>
            <person name="Tunlid A."/>
            <person name="Henrissat B."/>
            <person name="Grigoriev I.V."/>
            <person name="Hibbett D.S."/>
            <person name="Martin F."/>
        </authorList>
    </citation>
    <scope>NUCLEOTIDE SEQUENCE [LARGE SCALE GENOMIC DNA]</scope>
    <source>
        <strain evidence="2">h7</strain>
    </source>
</reference>
<dbReference type="HOGENOM" id="CLU_016233_0_0_1"/>
<dbReference type="OrthoDB" id="3216017at2759"/>
<dbReference type="Gene3D" id="1.25.40.10">
    <property type="entry name" value="Tetratricopeptide repeat domain"/>
    <property type="match status" value="1"/>
</dbReference>
<gene>
    <name evidence="1" type="ORF">M413DRAFT_20151</name>
</gene>
<protein>
    <submittedName>
        <fullName evidence="1">Uncharacterized protein</fullName>
    </submittedName>
</protein>
<dbReference type="InterPro" id="IPR011990">
    <property type="entry name" value="TPR-like_helical_dom_sf"/>
</dbReference>
<dbReference type="InterPro" id="IPR032675">
    <property type="entry name" value="LRR_dom_sf"/>
</dbReference>
<dbReference type="Gene3D" id="3.80.10.10">
    <property type="entry name" value="Ribonuclease Inhibitor"/>
    <property type="match status" value="2"/>
</dbReference>
<keyword evidence="2" id="KW-1185">Reference proteome</keyword>
<dbReference type="EMBL" id="KN831794">
    <property type="protein sequence ID" value="KIM37853.1"/>
    <property type="molecule type" value="Genomic_DNA"/>
</dbReference>
<dbReference type="Proteomes" id="UP000053424">
    <property type="component" value="Unassembled WGS sequence"/>
</dbReference>
<dbReference type="STRING" id="686832.A0A0C2XJ54"/>
<accession>A0A0C2XJ54</accession>